<proteinExistence type="predicted"/>
<protein>
    <submittedName>
        <fullName evidence="1">Uncharacterized protein</fullName>
    </submittedName>
</protein>
<sequence length="37" mass="4090">MGEPCFVGECGQEMEGTGRKEMYQSEGAYGFRLGLKI</sequence>
<evidence type="ECO:0000313" key="2">
    <source>
        <dbReference type="Proteomes" id="UP000027120"/>
    </source>
</evidence>
<organism evidence="1 2">
    <name type="scientific">Citrus sinensis</name>
    <name type="common">Sweet orange</name>
    <name type="synonym">Citrus aurantium var. sinensis</name>
    <dbReference type="NCBI Taxonomy" id="2711"/>
    <lineage>
        <taxon>Eukaryota</taxon>
        <taxon>Viridiplantae</taxon>
        <taxon>Streptophyta</taxon>
        <taxon>Embryophyta</taxon>
        <taxon>Tracheophyta</taxon>
        <taxon>Spermatophyta</taxon>
        <taxon>Magnoliopsida</taxon>
        <taxon>eudicotyledons</taxon>
        <taxon>Gunneridae</taxon>
        <taxon>Pentapetalae</taxon>
        <taxon>rosids</taxon>
        <taxon>malvids</taxon>
        <taxon>Sapindales</taxon>
        <taxon>Rutaceae</taxon>
        <taxon>Aurantioideae</taxon>
        <taxon>Citrus</taxon>
    </lineage>
</organism>
<reference evidence="1 2" key="1">
    <citation type="submission" date="2014-04" db="EMBL/GenBank/DDBJ databases">
        <authorList>
            <consortium name="International Citrus Genome Consortium"/>
            <person name="Gmitter F."/>
            <person name="Chen C."/>
            <person name="Farmerie W."/>
            <person name="Harkins T."/>
            <person name="Desany B."/>
            <person name="Mohiuddin M."/>
            <person name="Kodira C."/>
            <person name="Borodovsky M."/>
            <person name="Lomsadze A."/>
            <person name="Burns P."/>
            <person name="Jenkins J."/>
            <person name="Prochnik S."/>
            <person name="Shu S."/>
            <person name="Chapman J."/>
            <person name="Pitluck S."/>
            <person name="Schmutz J."/>
            <person name="Rokhsar D."/>
        </authorList>
    </citation>
    <scope>NUCLEOTIDE SEQUENCE</scope>
</reference>
<keyword evidence="2" id="KW-1185">Reference proteome</keyword>
<dbReference type="EMBL" id="KK785286">
    <property type="protein sequence ID" value="KDO44838.1"/>
    <property type="molecule type" value="Genomic_DNA"/>
</dbReference>
<name>A0A067DPS3_CITSI</name>
<dbReference type="SMR" id="A0A067DPS3"/>
<gene>
    <name evidence="1" type="ORF">CISIN_1g045033mg</name>
</gene>
<dbReference type="AlphaFoldDB" id="A0A067DPS3"/>
<dbReference type="Proteomes" id="UP000027120">
    <property type="component" value="Unassembled WGS sequence"/>
</dbReference>
<accession>A0A067DPS3</accession>
<evidence type="ECO:0000313" key="1">
    <source>
        <dbReference type="EMBL" id="KDO44838.1"/>
    </source>
</evidence>